<reference evidence="2 3" key="1">
    <citation type="journal article" date="2011" name="J. Bacteriol.">
        <title>Genome sequence of 'Pedosphaera parvula' Ellin514, an aerobic Verrucomicrobial isolate from pasture soil.</title>
        <authorList>
            <person name="Kant R."/>
            <person name="van Passel M.W."/>
            <person name="Sangwan P."/>
            <person name="Palva A."/>
            <person name="Lucas S."/>
            <person name="Copeland A."/>
            <person name="Lapidus A."/>
            <person name="Glavina Del Rio T."/>
            <person name="Dalin E."/>
            <person name="Tice H."/>
            <person name="Bruce D."/>
            <person name="Goodwin L."/>
            <person name="Pitluck S."/>
            <person name="Chertkov O."/>
            <person name="Larimer F.W."/>
            <person name="Land M.L."/>
            <person name="Hauser L."/>
            <person name="Brettin T.S."/>
            <person name="Detter J.C."/>
            <person name="Han S."/>
            <person name="de Vos W.M."/>
            <person name="Janssen P.H."/>
            <person name="Smidt H."/>
        </authorList>
    </citation>
    <scope>NUCLEOTIDE SEQUENCE [LARGE SCALE GENOMIC DNA]</scope>
    <source>
        <strain evidence="2 3">Ellin514</strain>
    </source>
</reference>
<dbReference type="STRING" id="320771.Cflav_PD5572"/>
<feature type="signal peptide" evidence="1">
    <location>
        <begin position="1"/>
        <end position="26"/>
    </location>
</feature>
<proteinExistence type="predicted"/>
<feature type="chain" id="PRO_5002894743" evidence="1">
    <location>
        <begin position="27"/>
        <end position="287"/>
    </location>
</feature>
<protein>
    <submittedName>
        <fullName evidence="2">Sel1 domain protein repeat-containing protein</fullName>
    </submittedName>
</protein>
<dbReference type="InterPro" id="IPR006597">
    <property type="entry name" value="Sel1-like"/>
</dbReference>
<comment type="caution">
    <text evidence="2">The sequence shown here is derived from an EMBL/GenBank/DDBJ whole genome shotgun (WGS) entry which is preliminary data.</text>
</comment>
<gene>
    <name evidence="2" type="ORF">Cflav_PD5572</name>
</gene>
<organism evidence="2 3">
    <name type="scientific">Pedosphaera parvula (strain Ellin514)</name>
    <dbReference type="NCBI Taxonomy" id="320771"/>
    <lineage>
        <taxon>Bacteria</taxon>
        <taxon>Pseudomonadati</taxon>
        <taxon>Verrucomicrobiota</taxon>
        <taxon>Pedosphaerae</taxon>
        <taxon>Pedosphaerales</taxon>
        <taxon>Pedosphaeraceae</taxon>
        <taxon>Pedosphaera</taxon>
    </lineage>
</organism>
<dbReference type="RefSeq" id="WP_007413250.1">
    <property type="nucleotide sequence ID" value="NZ_ABOX02000003.1"/>
</dbReference>
<dbReference type="SUPFAM" id="SSF81901">
    <property type="entry name" value="HCP-like"/>
    <property type="match status" value="1"/>
</dbReference>
<keyword evidence="3" id="KW-1185">Reference proteome</keyword>
<dbReference type="Proteomes" id="UP000003688">
    <property type="component" value="Unassembled WGS sequence"/>
</dbReference>
<name>B9XBQ2_PEDPL</name>
<sequence precursor="true">MAGKRLQTIICALCISVLLFASPCKSAWFLITAQSDEQLRLSLFTNGVWRAGAEPYRVVDGVTYDLHPLINYLGWAASPPVTPQRAQFLEATINDRPLRDWCLLFGIVQEGSGNDLVILQRYEMPDMQGDSQLVALKNFPGTRSLLAGTHIAAFARLEGTIAYSSSRSRSVMEVYDFGTPPNDAERALAMLESKNKIDASYQQYHQAILRQKAERERKSAAVKQRVIEFKKEAATNDFVYAQFDLGLLYLKGDGVKADKDLAGYWLNRAAAHGNSEAAQELEKHFSP</sequence>
<keyword evidence="1" id="KW-0732">Signal</keyword>
<evidence type="ECO:0000256" key="1">
    <source>
        <dbReference type="SAM" id="SignalP"/>
    </source>
</evidence>
<dbReference type="EMBL" id="ABOX02000003">
    <property type="protein sequence ID" value="EEF62937.1"/>
    <property type="molecule type" value="Genomic_DNA"/>
</dbReference>
<dbReference type="Pfam" id="PF08238">
    <property type="entry name" value="Sel1"/>
    <property type="match status" value="1"/>
</dbReference>
<evidence type="ECO:0000313" key="2">
    <source>
        <dbReference type="EMBL" id="EEF62937.1"/>
    </source>
</evidence>
<dbReference type="InterPro" id="IPR011990">
    <property type="entry name" value="TPR-like_helical_dom_sf"/>
</dbReference>
<evidence type="ECO:0000313" key="3">
    <source>
        <dbReference type="Proteomes" id="UP000003688"/>
    </source>
</evidence>
<dbReference type="SMART" id="SM00671">
    <property type="entry name" value="SEL1"/>
    <property type="match status" value="1"/>
</dbReference>
<dbReference type="Gene3D" id="1.25.40.10">
    <property type="entry name" value="Tetratricopeptide repeat domain"/>
    <property type="match status" value="1"/>
</dbReference>
<dbReference type="AlphaFoldDB" id="B9XBQ2"/>
<accession>B9XBQ2</accession>
<dbReference type="OrthoDB" id="288878at2"/>